<keyword evidence="4" id="KW-0812">Transmembrane</keyword>
<dbReference type="GO" id="GO:0006589">
    <property type="term" value="P:octopamine biosynthetic process"/>
    <property type="evidence" value="ECO:0007669"/>
    <property type="project" value="TreeGrafter"/>
</dbReference>
<dbReference type="GO" id="GO:0005615">
    <property type="term" value="C:extracellular space"/>
    <property type="evidence" value="ECO:0007669"/>
    <property type="project" value="TreeGrafter"/>
</dbReference>
<evidence type="ECO:0000313" key="16">
    <source>
        <dbReference type="Proteomes" id="UP000494165"/>
    </source>
</evidence>
<evidence type="ECO:0000256" key="8">
    <source>
        <dbReference type="ARBA" id="ARBA00023008"/>
    </source>
</evidence>
<gene>
    <name evidence="15" type="ORF">CLODIP_2_CD00850</name>
</gene>
<comment type="caution">
    <text evidence="15">The sequence shown here is derived from an EMBL/GenBank/DDBJ whole genome shotgun (WGS) entry which is preliminary data.</text>
</comment>
<dbReference type="SMART" id="SM00664">
    <property type="entry name" value="DoH"/>
    <property type="match status" value="1"/>
</dbReference>
<evidence type="ECO:0000256" key="2">
    <source>
        <dbReference type="ARBA" id="ARBA00004167"/>
    </source>
</evidence>
<keyword evidence="16" id="KW-1185">Reference proteome</keyword>
<dbReference type="InterPro" id="IPR045266">
    <property type="entry name" value="DOH_DOMON"/>
</dbReference>
<evidence type="ECO:0000256" key="10">
    <source>
        <dbReference type="ARBA" id="ARBA00023136"/>
    </source>
</evidence>
<dbReference type="FunFam" id="2.60.120.230:FF:000001">
    <property type="entry name" value="Monooxygenase, DBH-like 1"/>
    <property type="match status" value="1"/>
</dbReference>
<dbReference type="CDD" id="cd09631">
    <property type="entry name" value="DOMON_DOH"/>
    <property type="match status" value="1"/>
</dbReference>
<evidence type="ECO:0000256" key="13">
    <source>
        <dbReference type="SAM" id="SignalP"/>
    </source>
</evidence>
<reference evidence="15 16" key="1">
    <citation type="submission" date="2020-04" db="EMBL/GenBank/DDBJ databases">
        <authorList>
            <person name="Alioto T."/>
            <person name="Alioto T."/>
            <person name="Gomez Garrido J."/>
        </authorList>
    </citation>
    <scope>NUCLEOTIDE SEQUENCE [LARGE SCALE GENOMIC DNA]</scope>
</reference>
<evidence type="ECO:0000256" key="1">
    <source>
        <dbReference type="ARBA" id="ARBA00001973"/>
    </source>
</evidence>
<feature type="signal peptide" evidence="13">
    <location>
        <begin position="1"/>
        <end position="17"/>
    </location>
</feature>
<proteinExistence type="inferred from homology"/>
<sequence>MFVFLAILVAIVNVADARVFNIPLDPSGNITLHWLPDYSEEKVTFEVHFHTESSAQWLAVGFSDYGETTLADYCLYWVDWKGGTHLTDTWTDKDGKFREDEMQNCEDFKIVSHKSQIKFSFARKFDTCDENDYVIEDGTTHVVWSFGDGPLYRINGLSMAEAKSGFQRTQLLKALIGKPNFPPDTHALYFTSDRAKVPSDETTYWCHVHLLPAAMREKKHHVLQFGPAIQKGNEPLVHHMELFHCELPAQQKVPSYQGPCFAPDKPALLDNCKRVLSAWAMGAEPFDYPEEAGLPIGGPDFNPYVMLEVHYNNPELKSDWIDSSGIKLLVTPTLRPLDAGVMELGLEYIDKMAIPPSQPSFLLSGYCISECTAVSLDQEGIVIFASQLHTHLTGTRVETRHIRDGREQPLLNQDRHYSTHFQEIRKLKRPVRVLPGDALVTTCFYNTEDRTNITLGGFSISDEMCVNYVHYYPKSRLEVCKSSVSYQSLWDYFRFMRDWDGQKTLEPQGAISNNYGSIDWTPARANVLQQMYLESPLSMQCNQSNGERFPGEWENTPLTTILFPLPPKARPACEL</sequence>
<dbReference type="InterPro" id="IPR000323">
    <property type="entry name" value="Cu2_ascorb_mOase_N"/>
</dbReference>
<dbReference type="InterPro" id="IPR028460">
    <property type="entry name" value="Tbh/DBH"/>
</dbReference>
<evidence type="ECO:0000256" key="4">
    <source>
        <dbReference type="ARBA" id="ARBA00022692"/>
    </source>
</evidence>
<dbReference type="InterPro" id="IPR008977">
    <property type="entry name" value="PHM/PNGase_F_dom_sf"/>
</dbReference>
<dbReference type="InterPro" id="IPR000945">
    <property type="entry name" value="DBH-like"/>
</dbReference>
<dbReference type="EMBL" id="CADEPI010000039">
    <property type="protein sequence ID" value="CAB3368735.1"/>
    <property type="molecule type" value="Genomic_DNA"/>
</dbReference>
<dbReference type="OrthoDB" id="129121at2759"/>
<organism evidence="15 16">
    <name type="scientific">Cloeon dipterum</name>
    <dbReference type="NCBI Taxonomy" id="197152"/>
    <lineage>
        <taxon>Eukaryota</taxon>
        <taxon>Metazoa</taxon>
        <taxon>Ecdysozoa</taxon>
        <taxon>Arthropoda</taxon>
        <taxon>Hexapoda</taxon>
        <taxon>Insecta</taxon>
        <taxon>Pterygota</taxon>
        <taxon>Palaeoptera</taxon>
        <taxon>Ephemeroptera</taxon>
        <taxon>Pisciforma</taxon>
        <taxon>Baetidae</taxon>
        <taxon>Cloeon</taxon>
    </lineage>
</organism>
<name>A0A8S1CEK8_9INSE</name>
<keyword evidence="7" id="KW-0560">Oxidoreductase</keyword>
<dbReference type="InterPro" id="IPR024548">
    <property type="entry name" value="Cu2_monoox_C"/>
</dbReference>
<dbReference type="GO" id="GO:0030667">
    <property type="term" value="C:secretory granule membrane"/>
    <property type="evidence" value="ECO:0007669"/>
    <property type="project" value="TreeGrafter"/>
</dbReference>
<dbReference type="InterPro" id="IPR020611">
    <property type="entry name" value="Cu2_ascorb_mOase_CS-1"/>
</dbReference>
<dbReference type="InterPro" id="IPR005018">
    <property type="entry name" value="DOMON_domain"/>
</dbReference>
<dbReference type="SUPFAM" id="SSF49742">
    <property type="entry name" value="PHM/PNGase F"/>
    <property type="match status" value="2"/>
</dbReference>
<dbReference type="InterPro" id="IPR014784">
    <property type="entry name" value="Cu2_ascorb_mOase-like_C"/>
</dbReference>
<dbReference type="Pfam" id="PF03712">
    <property type="entry name" value="Cu2_monoox_C"/>
    <property type="match status" value="1"/>
</dbReference>
<keyword evidence="9" id="KW-0503">Monooxygenase</keyword>
<comment type="cofactor">
    <cofactor evidence="1">
        <name>Cu(2+)</name>
        <dbReference type="ChEBI" id="CHEBI:29036"/>
    </cofactor>
</comment>
<feature type="domain" description="DOMON" evidence="14">
    <location>
        <begin position="28"/>
        <end position="147"/>
    </location>
</feature>
<dbReference type="PROSITE" id="PS00084">
    <property type="entry name" value="CU2_MONOOXYGENASE_1"/>
    <property type="match status" value="1"/>
</dbReference>
<dbReference type="Proteomes" id="UP000494165">
    <property type="component" value="Unassembled WGS sequence"/>
</dbReference>
<dbReference type="PANTHER" id="PTHR10157:SF29">
    <property type="entry name" value="DOPAMINE BETA-HYDROXYLASE"/>
    <property type="match status" value="1"/>
</dbReference>
<evidence type="ECO:0000256" key="7">
    <source>
        <dbReference type="ARBA" id="ARBA00023002"/>
    </source>
</evidence>
<dbReference type="FunFam" id="2.60.120.310:FF:000004">
    <property type="entry name" value="DBH-like monooxygenase protein 1"/>
    <property type="match status" value="1"/>
</dbReference>
<keyword evidence="10" id="KW-0472">Membrane</keyword>
<dbReference type="GO" id="GO:0005507">
    <property type="term" value="F:copper ion binding"/>
    <property type="evidence" value="ECO:0007669"/>
    <property type="project" value="InterPro"/>
</dbReference>
<comment type="similarity">
    <text evidence="3">Belongs to the copper type II ascorbate-dependent monooxygenase family.</text>
</comment>
<keyword evidence="13" id="KW-0732">Signal</keyword>
<dbReference type="GO" id="GO:0042421">
    <property type="term" value="P:norepinephrine biosynthetic process"/>
    <property type="evidence" value="ECO:0007669"/>
    <property type="project" value="TreeGrafter"/>
</dbReference>
<evidence type="ECO:0000256" key="5">
    <source>
        <dbReference type="ARBA" id="ARBA00022723"/>
    </source>
</evidence>
<dbReference type="GO" id="GO:0042420">
    <property type="term" value="P:dopamine catabolic process"/>
    <property type="evidence" value="ECO:0007669"/>
    <property type="project" value="TreeGrafter"/>
</dbReference>
<evidence type="ECO:0000256" key="6">
    <source>
        <dbReference type="ARBA" id="ARBA00022989"/>
    </source>
</evidence>
<evidence type="ECO:0000256" key="12">
    <source>
        <dbReference type="ARBA" id="ARBA00023180"/>
    </source>
</evidence>
<comment type="subcellular location">
    <subcellularLocation>
        <location evidence="2">Membrane</location>
        <topology evidence="2">Single-pass membrane protein</topology>
    </subcellularLocation>
</comment>
<dbReference type="PROSITE" id="PS50836">
    <property type="entry name" value="DOMON"/>
    <property type="match status" value="1"/>
</dbReference>
<dbReference type="PRINTS" id="PR00767">
    <property type="entry name" value="DBMONOXGNASE"/>
</dbReference>
<keyword evidence="8" id="KW-0186">Copper</keyword>
<dbReference type="GO" id="GO:0004500">
    <property type="term" value="F:dopamine beta-monooxygenase activity"/>
    <property type="evidence" value="ECO:0007669"/>
    <property type="project" value="InterPro"/>
</dbReference>
<evidence type="ECO:0000259" key="14">
    <source>
        <dbReference type="PROSITE" id="PS50836"/>
    </source>
</evidence>
<dbReference type="AlphaFoldDB" id="A0A8S1CEK8"/>
<keyword evidence="12" id="KW-0325">Glycoprotein</keyword>
<keyword evidence="6" id="KW-1133">Transmembrane helix</keyword>
<dbReference type="Gene3D" id="2.60.120.230">
    <property type="match status" value="1"/>
</dbReference>
<evidence type="ECO:0000256" key="11">
    <source>
        <dbReference type="ARBA" id="ARBA00023157"/>
    </source>
</evidence>
<keyword evidence="11" id="KW-1015">Disulfide bond</keyword>
<dbReference type="InterPro" id="IPR036939">
    <property type="entry name" value="Cu2_ascorb_mOase_N_sf"/>
</dbReference>
<evidence type="ECO:0000256" key="9">
    <source>
        <dbReference type="ARBA" id="ARBA00023033"/>
    </source>
</evidence>
<accession>A0A8S1CEK8</accession>
<evidence type="ECO:0000313" key="15">
    <source>
        <dbReference type="EMBL" id="CAB3368735.1"/>
    </source>
</evidence>
<dbReference type="Pfam" id="PF01082">
    <property type="entry name" value="Cu2_monooxygen"/>
    <property type="match status" value="1"/>
</dbReference>
<keyword evidence="5" id="KW-0479">Metal-binding</keyword>
<dbReference type="PANTHER" id="PTHR10157">
    <property type="entry name" value="DOPAMINE BETA HYDROXYLASE RELATED"/>
    <property type="match status" value="1"/>
</dbReference>
<evidence type="ECO:0000256" key="3">
    <source>
        <dbReference type="ARBA" id="ARBA00010676"/>
    </source>
</evidence>
<protein>
    <recommendedName>
        <fullName evidence="14">DOMON domain-containing protein</fullName>
    </recommendedName>
</protein>
<feature type="chain" id="PRO_5035716128" description="DOMON domain-containing protein" evidence="13">
    <location>
        <begin position="18"/>
        <end position="575"/>
    </location>
</feature>
<dbReference type="Gene3D" id="2.60.120.310">
    <property type="entry name" value="Copper type II, ascorbate-dependent monooxygenase, N-terminal domain"/>
    <property type="match status" value="1"/>
</dbReference>
<dbReference type="Pfam" id="PF03351">
    <property type="entry name" value="DOMON"/>
    <property type="match status" value="1"/>
</dbReference>